<protein>
    <submittedName>
        <fullName evidence="12">ATP-binding cassette, subfamily B</fullName>
    </submittedName>
</protein>
<feature type="transmembrane region" description="Helical" evidence="9">
    <location>
        <begin position="255"/>
        <end position="276"/>
    </location>
</feature>
<dbReference type="RefSeq" id="WP_142533717.1">
    <property type="nucleotide sequence ID" value="NZ_FXTB01000006.1"/>
</dbReference>
<dbReference type="InterPro" id="IPR039421">
    <property type="entry name" value="Type_1_exporter"/>
</dbReference>
<dbReference type="SMART" id="SM00382">
    <property type="entry name" value="AAA"/>
    <property type="match status" value="1"/>
</dbReference>
<evidence type="ECO:0000256" key="8">
    <source>
        <dbReference type="ARBA" id="ARBA00023136"/>
    </source>
</evidence>
<dbReference type="InterPro" id="IPR011527">
    <property type="entry name" value="ABC1_TM_dom"/>
</dbReference>
<feature type="transmembrane region" description="Helical" evidence="9">
    <location>
        <begin position="168"/>
        <end position="186"/>
    </location>
</feature>
<dbReference type="SUPFAM" id="SSF52540">
    <property type="entry name" value="P-loop containing nucleoside triphosphate hydrolases"/>
    <property type="match status" value="1"/>
</dbReference>
<dbReference type="GO" id="GO:0015421">
    <property type="term" value="F:ABC-type oligopeptide transporter activity"/>
    <property type="evidence" value="ECO:0007669"/>
    <property type="project" value="TreeGrafter"/>
</dbReference>
<keyword evidence="8 9" id="KW-0472">Membrane</keyword>
<keyword evidence="13" id="KW-1185">Reference proteome</keyword>
<keyword evidence="4 9" id="KW-0812">Transmembrane</keyword>
<feature type="domain" description="ABC transporter" evidence="10">
    <location>
        <begin position="350"/>
        <end position="590"/>
    </location>
</feature>
<dbReference type="PROSITE" id="PS50893">
    <property type="entry name" value="ABC_TRANSPORTER_2"/>
    <property type="match status" value="1"/>
</dbReference>
<evidence type="ECO:0000256" key="1">
    <source>
        <dbReference type="ARBA" id="ARBA00004651"/>
    </source>
</evidence>
<dbReference type="PANTHER" id="PTHR43394">
    <property type="entry name" value="ATP-DEPENDENT PERMEASE MDL1, MITOCHONDRIAL"/>
    <property type="match status" value="1"/>
</dbReference>
<dbReference type="FunFam" id="3.40.50.300:FF:000299">
    <property type="entry name" value="ABC transporter ATP-binding protein/permease"/>
    <property type="match status" value="1"/>
</dbReference>
<feature type="transmembrane region" description="Helical" evidence="9">
    <location>
        <begin position="21"/>
        <end position="47"/>
    </location>
</feature>
<dbReference type="InterPro" id="IPR017871">
    <property type="entry name" value="ABC_transporter-like_CS"/>
</dbReference>
<dbReference type="PROSITE" id="PS50929">
    <property type="entry name" value="ABC_TM1F"/>
    <property type="match status" value="1"/>
</dbReference>
<organism evidence="12 13">
    <name type="scientific">Saccharicrinis carchari</name>
    <dbReference type="NCBI Taxonomy" id="1168039"/>
    <lineage>
        <taxon>Bacteria</taxon>
        <taxon>Pseudomonadati</taxon>
        <taxon>Bacteroidota</taxon>
        <taxon>Bacteroidia</taxon>
        <taxon>Marinilabiliales</taxon>
        <taxon>Marinilabiliaceae</taxon>
        <taxon>Saccharicrinis</taxon>
    </lineage>
</organism>
<dbReference type="SUPFAM" id="SSF90123">
    <property type="entry name" value="ABC transporter transmembrane region"/>
    <property type="match status" value="1"/>
</dbReference>
<dbReference type="EMBL" id="FXTB01000006">
    <property type="protein sequence ID" value="SMO72717.1"/>
    <property type="molecule type" value="Genomic_DNA"/>
</dbReference>
<feature type="transmembrane region" description="Helical" evidence="9">
    <location>
        <begin position="142"/>
        <end position="162"/>
    </location>
</feature>
<keyword evidence="6 12" id="KW-0067">ATP-binding</keyword>
<dbReference type="Pfam" id="PF00664">
    <property type="entry name" value="ABC_membrane"/>
    <property type="match status" value="1"/>
</dbReference>
<proteinExistence type="predicted"/>
<evidence type="ECO:0000256" key="4">
    <source>
        <dbReference type="ARBA" id="ARBA00022692"/>
    </source>
</evidence>
<dbReference type="InterPro" id="IPR027417">
    <property type="entry name" value="P-loop_NTPase"/>
</dbReference>
<dbReference type="Gene3D" id="3.40.50.300">
    <property type="entry name" value="P-loop containing nucleotide triphosphate hydrolases"/>
    <property type="match status" value="1"/>
</dbReference>
<feature type="domain" description="ABC transmembrane type-1" evidence="11">
    <location>
        <begin position="31"/>
        <end position="315"/>
    </location>
</feature>
<evidence type="ECO:0000313" key="13">
    <source>
        <dbReference type="Proteomes" id="UP000319040"/>
    </source>
</evidence>
<keyword evidence="3" id="KW-1003">Cell membrane</keyword>
<dbReference type="GO" id="GO:0005886">
    <property type="term" value="C:plasma membrane"/>
    <property type="evidence" value="ECO:0007669"/>
    <property type="project" value="UniProtKB-SubCell"/>
</dbReference>
<dbReference type="Pfam" id="PF00005">
    <property type="entry name" value="ABC_tran"/>
    <property type="match status" value="1"/>
</dbReference>
<keyword evidence="2" id="KW-0813">Transport</keyword>
<gene>
    <name evidence="12" type="ORF">SAMN06265379_1062</name>
</gene>
<keyword evidence="5" id="KW-0547">Nucleotide-binding</keyword>
<dbReference type="OrthoDB" id="9762778at2"/>
<dbReference type="InterPro" id="IPR003439">
    <property type="entry name" value="ABC_transporter-like_ATP-bd"/>
</dbReference>
<dbReference type="AlphaFoldDB" id="A0A521DLZ2"/>
<reference evidence="12 13" key="1">
    <citation type="submission" date="2017-05" db="EMBL/GenBank/DDBJ databases">
        <authorList>
            <person name="Varghese N."/>
            <person name="Submissions S."/>
        </authorList>
    </citation>
    <scope>NUCLEOTIDE SEQUENCE [LARGE SCALE GENOMIC DNA]</scope>
    <source>
        <strain evidence="12 13">DSM 27040</strain>
    </source>
</reference>
<comment type="subcellular location">
    <subcellularLocation>
        <location evidence="1">Cell membrane</location>
        <topology evidence="1">Multi-pass membrane protein</topology>
    </subcellularLocation>
</comment>
<dbReference type="InterPro" id="IPR003593">
    <property type="entry name" value="AAA+_ATPase"/>
</dbReference>
<dbReference type="Proteomes" id="UP000319040">
    <property type="component" value="Unassembled WGS sequence"/>
</dbReference>
<evidence type="ECO:0000256" key="9">
    <source>
        <dbReference type="SAM" id="Phobius"/>
    </source>
</evidence>
<evidence type="ECO:0000256" key="6">
    <source>
        <dbReference type="ARBA" id="ARBA00022840"/>
    </source>
</evidence>
<evidence type="ECO:0000256" key="5">
    <source>
        <dbReference type="ARBA" id="ARBA00022741"/>
    </source>
</evidence>
<sequence>MKKTSNNIFRSLKIVWQSSPTWSLVNAAVVLLKGVMPLLLIFIVQMLVDEVSRVLTGDHTVQGVESVYYILLFAGGVFVLNALLNSLSGIISEKHAYYIDDSVQDLIHKRTTKLDFANFDDYNFQNIYYRAINEATYRPKKIYYGFVGLIQNSITLALIAGLLAGLSWVLMIVLVLVSVPVVYIRLKYSRKIFVFNREHTEDERNVAYYNRLLTDKAFAKELRVFNLSGLFKKRFEEQKNNLRGKRYGMLKLKTAYELAVQLITAAALIVVFGFIASTAIQGNITQGQMVMYFLAMYRGYSFLQDLLSRISGLYEDGLFLKNLFEFIDFDVIRYEKKNATLFPGIMKEGVCIDNVSFKYPNSSRAALKNVSFNINPGETIALVGANGAGKSTLVKLLCGLYRPDQGSITFDGVDLSVINKDSLAENVSVVFQDFMLYNVTARENIWYGNVKRPQSDEEIVLSAQKSGIDKLITTLPNEYDTVLGTLFKDSEMLSVGEWQRIALSRSFFNNAQLVVLDEPTSSLDAFTESRLIENFKAITKDRTAIIVSHRLSTIHLADRIVVLNERGVAEVGTPSELLEKKAAFYDMVQSMRRNGLM</sequence>
<keyword evidence="7 9" id="KW-1133">Transmembrane helix</keyword>
<feature type="transmembrane region" description="Helical" evidence="9">
    <location>
        <begin position="67"/>
        <end position="84"/>
    </location>
</feature>
<dbReference type="GO" id="GO:0016887">
    <property type="term" value="F:ATP hydrolysis activity"/>
    <property type="evidence" value="ECO:0007669"/>
    <property type="project" value="InterPro"/>
</dbReference>
<accession>A0A521DLZ2</accession>
<evidence type="ECO:0000313" key="12">
    <source>
        <dbReference type="EMBL" id="SMO72717.1"/>
    </source>
</evidence>
<dbReference type="GO" id="GO:0005524">
    <property type="term" value="F:ATP binding"/>
    <property type="evidence" value="ECO:0007669"/>
    <property type="project" value="UniProtKB-KW"/>
</dbReference>
<dbReference type="PANTHER" id="PTHR43394:SF1">
    <property type="entry name" value="ATP-BINDING CASSETTE SUB-FAMILY B MEMBER 10, MITOCHONDRIAL"/>
    <property type="match status" value="1"/>
</dbReference>
<evidence type="ECO:0000256" key="2">
    <source>
        <dbReference type="ARBA" id="ARBA00022448"/>
    </source>
</evidence>
<evidence type="ECO:0000259" key="10">
    <source>
        <dbReference type="PROSITE" id="PS50893"/>
    </source>
</evidence>
<name>A0A521DLZ2_SACCC</name>
<dbReference type="Gene3D" id="1.20.1560.10">
    <property type="entry name" value="ABC transporter type 1, transmembrane domain"/>
    <property type="match status" value="1"/>
</dbReference>
<evidence type="ECO:0000259" key="11">
    <source>
        <dbReference type="PROSITE" id="PS50929"/>
    </source>
</evidence>
<dbReference type="PROSITE" id="PS00211">
    <property type="entry name" value="ABC_TRANSPORTER_1"/>
    <property type="match status" value="1"/>
</dbReference>
<evidence type="ECO:0000256" key="7">
    <source>
        <dbReference type="ARBA" id="ARBA00022989"/>
    </source>
</evidence>
<evidence type="ECO:0000256" key="3">
    <source>
        <dbReference type="ARBA" id="ARBA00022475"/>
    </source>
</evidence>
<dbReference type="InterPro" id="IPR036640">
    <property type="entry name" value="ABC1_TM_sf"/>
</dbReference>